<organism evidence="1 2">
    <name type="scientific">Siansivirga zeaxanthinifaciens CC-SAMT-1</name>
    <dbReference type="NCBI Taxonomy" id="1454006"/>
    <lineage>
        <taxon>Bacteria</taxon>
        <taxon>Pseudomonadati</taxon>
        <taxon>Bacteroidota</taxon>
        <taxon>Flavobacteriia</taxon>
        <taxon>Flavobacteriales</taxon>
        <taxon>Flavobacteriaceae</taxon>
        <taxon>Siansivirga</taxon>
    </lineage>
</organism>
<dbReference type="HOGENOM" id="CLU_635989_0_0_10"/>
<name>A0A0C5WCA7_9FLAO</name>
<dbReference type="Proteomes" id="UP000032229">
    <property type="component" value="Chromosome"/>
</dbReference>
<dbReference type="EMBL" id="CP007202">
    <property type="protein sequence ID" value="AJR04688.1"/>
    <property type="molecule type" value="Genomic_DNA"/>
</dbReference>
<evidence type="ECO:0000313" key="1">
    <source>
        <dbReference type="EMBL" id="AJR04688.1"/>
    </source>
</evidence>
<evidence type="ECO:0000313" key="2">
    <source>
        <dbReference type="Proteomes" id="UP000032229"/>
    </source>
</evidence>
<accession>A0A0C5WCA7</accession>
<keyword evidence="2" id="KW-1185">Reference proteome</keyword>
<sequence length="431" mass="49814">MIPTTTKIAVLINQYSGILKELFAQIDKELPSSSTLAFTKLLKNDLGFLLYHFYFDYKNFEYETLFVTCINDMINEIKFDNGINYTRFIGQWKSLSDDKKSQFLSITRSSIIPQNNFNSVGFLTNHANKKTVNLVKELLMKISEDLINSDNHVDELEEKRFKELIKIINESHTTIDINDIAEYVQEKFKEASLRNSEDLVERPSKIKQLIISNQNKIVEADKRYVLDFLKIHNFLNIKHQQIIKTVETLNKDVKVFKTIDSLSTLIIEQVNSYNIVYYYSLNMLVGLLEGNYVVFYELYEEFDELGIFKNKFEKDLTTTLTDIKEELKTMKVDIVKKLTIIESQLEKVVAGINQINQNLNEVVNGLINIEESISNGFNSLNHTLDSNFNDLNTNLSNGLENLNSTVAFGNMINAISAYQLYKVNKNTKSLR</sequence>
<proteinExistence type="predicted"/>
<reference evidence="1 2" key="1">
    <citation type="submission" date="2014-02" db="EMBL/GenBank/DDBJ databases">
        <authorList>
            <person name="Young C.-C."/>
            <person name="Hameed A."/>
            <person name="Huang H.-C."/>
            <person name="Shahina M."/>
        </authorList>
    </citation>
    <scope>NUCLEOTIDE SEQUENCE [LARGE SCALE GENOMIC DNA]</scope>
    <source>
        <strain evidence="1 2">CC-SAMT-1</strain>
    </source>
</reference>
<dbReference type="RefSeq" id="WP_044636948.1">
    <property type="nucleotide sequence ID" value="NZ_CP007202.1"/>
</dbReference>
<dbReference type="Gene3D" id="1.20.120.20">
    <property type="entry name" value="Apolipoprotein"/>
    <property type="match status" value="1"/>
</dbReference>
<dbReference type="KEGG" id="sze:AW14_00035"/>
<dbReference type="AlphaFoldDB" id="A0A0C5WCA7"/>
<dbReference type="STRING" id="1454006.AW14_00035"/>
<protein>
    <submittedName>
        <fullName evidence="1">Uncharacterized protein</fullName>
    </submittedName>
</protein>
<gene>
    <name evidence="1" type="ORF">AW14_00035</name>
</gene>